<sequence>MTKQNAAIAVTSQSPSGGQLIDSPLNFRKHVVQVTGSSTLDMGPIERAEKALAGLADQFPTWMQDEIAALVGARAMLQYEGLTEATRQRIYLAAHNLRGQAQMMNFPLVGTVSDSLCNLIDRVPIDQLPLPIIDLHIEAARAMISENASGESNGVALKLAAQLGIASEGIIRKSISTEAVD</sequence>
<protein>
    <recommendedName>
        <fullName evidence="3">Hpt domain-containing protein</fullName>
    </recommendedName>
</protein>
<name>A0A1W9HXT2_9HYPH</name>
<dbReference type="AlphaFoldDB" id="A0A1W9HXT2"/>
<evidence type="ECO:0000313" key="1">
    <source>
        <dbReference type="EMBL" id="OQW52004.1"/>
    </source>
</evidence>
<dbReference type="SUPFAM" id="SSF47226">
    <property type="entry name" value="Histidine-containing phosphotransfer domain, HPT domain"/>
    <property type="match status" value="1"/>
</dbReference>
<dbReference type="InterPro" id="IPR036641">
    <property type="entry name" value="HPT_dom_sf"/>
</dbReference>
<dbReference type="GO" id="GO:0000160">
    <property type="term" value="P:phosphorelay signal transduction system"/>
    <property type="evidence" value="ECO:0007669"/>
    <property type="project" value="InterPro"/>
</dbReference>
<proteinExistence type="predicted"/>
<comment type="caution">
    <text evidence="1">The sequence shown here is derived from an EMBL/GenBank/DDBJ whole genome shotgun (WGS) entry which is preliminary data.</text>
</comment>
<reference evidence="1 2" key="1">
    <citation type="journal article" date="2017" name="Water Res.">
        <title>Comammox in drinking water systems.</title>
        <authorList>
            <person name="Wang Y."/>
            <person name="Ma L."/>
            <person name="Mao Y."/>
            <person name="Jiang X."/>
            <person name="Xia Y."/>
            <person name="Yu K."/>
            <person name="Li B."/>
            <person name="Zhang T."/>
        </authorList>
    </citation>
    <scope>NUCLEOTIDE SEQUENCE [LARGE SCALE GENOMIC DNA]</scope>
    <source>
        <strain evidence="1">SG_bin8</strain>
    </source>
</reference>
<dbReference type="EMBL" id="LWDL01000016">
    <property type="protein sequence ID" value="OQW52004.1"/>
    <property type="molecule type" value="Genomic_DNA"/>
</dbReference>
<accession>A0A1W9HXT2</accession>
<organism evidence="1 2">
    <name type="scientific">Candidatus Raskinella chloraquaticus</name>
    <dbReference type="NCBI Taxonomy" id="1951219"/>
    <lineage>
        <taxon>Bacteria</taxon>
        <taxon>Pseudomonadati</taxon>
        <taxon>Pseudomonadota</taxon>
        <taxon>Alphaproteobacteria</taxon>
        <taxon>Hyphomicrobiales</taxon>
        <taxon>Phreatobacteraceae</taxon>
        <taxon>Candidatus Raskinella</taxon>
    </lineage>
</organism>
<evidence type="ECO:0008006" key="3">
    <source>
        <dbReference type="Google" id="ProtNLM"/>
    </source>
</evidence>
<dbReference type="Gene3D" id="1.20.120.160">
    <property type="entry name" value="HPT domain"/>
    <property type="match status" value="1"/>
</dbReference>
<dbReference type="STRING" id="1827387.A4S15_09210"/>
<gene>
    <name evidence="1" type="ORF">A4S15_09210</name>
</gene>
<dbReference type="Proteomes" id="UP000192872">
    <property type="component" value="Unassembled WGS sequence"/>
</dbReference>
<evidence type="ECO:0000313" key="2">
    <source>
        <dbReference type="Proteomes" id="UP000192872"/>
    </source>
</evidence>
<dbReference type="RefSeq" id="WP_376800467.1">
    <property type="nucleotide sequence ID" value="NZ_DBNB01000013.1"/>
</dbReference>